<keyword evidence="8" id="KW-1185">Reference proteome</keyword>
<dbReference type="InterPro" id="IPR029753">
    <property type="entry name" value="D-isomer_DH_CS"/>
</dbReference>
<keyword evidence="3" id="KW-0520">NAD</keyword>
<sequence length="306" mass="32104">MPLVVISEFMDEPAIDWLRTHHDVTYDPTLVDDPTRLRAACADAAGLIVRNRTQVDTALMDAAQGLKAIGRLGVGLDNIDTDTAKARGIAVHPATGGNVVSVAEYVITAILVLRRRAWMGSAQVLNGEWPRQSMIGLEVDGATLGLVGFGAIAQATAMRVKALGMTIAAYDPFLPADSPAWDGVERHETLDTLLPVADALSLHVPLTAETKGMFNAATLARMKPGALLINTARGKIVDEAALADALKSGHLGGAAMDVFASEPLAANGPLIDAPNLIATPHIAGVTVESNTRISWITVKNVANSLS</sequence>
<evidence type="ECO:0000313" key="7">
    <source>
        <dbReference type="EMBL" id="TQM91683.1"/>
    </source>
</evidence>
<comment type="similarity">
    <text evidence="1 4">Belongs to the D-isomer specific 2-hydroxyacid dehydrogenase family.</text>
</comment>
<dbReference type="Pfam" id="PF00389">
    <property type="entry name" value="2-Hacid_dh"/>
    <property type="match status" value="1"/>
</dbReference>
<comment type="caution">
    <text evidence="7">The sequence shown here is derived from an EMBL/GenBank/DDBJ whole genome shotgun (WGS) entry which is preliminary data.</text>
</comment>
<reference evidence="7 8" key="1">
    <citation type="submission" date="2019-06" db="EMBL/GenBank/DDBJ databases">
        <title>Genomic Encyclopedia of Archaeal and Bacterial Type Strains, Phase II (KMG-II): from individual species to whole genera.</title>
        <authorList>
            <person name="Goeker M."/>
        </authorList>
    </citation>
    <scope>NUCLEOTIDE SEQUENCE [LARGE SCALE GENOMIC DNA]</scope>
    <source>
        <strain evidence="7 8">DSM 18423</strain>
    </source>
</reference>
<dbReference type="InterPro" id="IPR050857">
    <property type="entry name" value="D-2-hydroxyacid_DH"/>
</dbReference>
<dbReference type="InterPro" id="IPR006140">
    <property type="entry name" value="D-isomer_DH_NAD-bd"/>
</dbReference>
<dbReference type="PROSITE" id="PS00670">
    <property type="entry name" value="D_2_HYDROXYACID_DH_2"/>
    <property type="match status" value="1"/>
</dbReference>
<dbReference type="GO" id="GO:0051287">
    <property type="term" value="F:NAD binding"/>
    <property type="evidence" value="ECO:0007669"/>
    <property type="project" value="InterPro"/>
</dbReference>
<organism evidence="7 8">
    <name type="scientific">Roseinatronobacter monicus</name>
    <dbReference type="NCBI Taxonomy" id="393481"/>
    <lineage>
        <taxon>Bacteria</taxon>
        <taxon>Pseudomonadati</taxon>
        <taxon>Pseudomonadota</taxon>
        <taxon>Alphaproteobacteria</taxon>
        <taxon>Rhodobacterales</taxon>
        <taxon>Paracoccaceae</taxon>
        <taxon>Roseinatronobacter</taxon>
    </lineage>
</organism>
<feature type="domain" description="D-isomer specific 2-hydroxyacid dehydrogenase NAD-binding" evidence="6">
    <location>
        <begin position="108"/>
        <end position="283"/>
    </location>
</feature>
<evidence type="ECO:0000256" key="3">
    <source>
        <dbReference type="ARBA" id="ARBA00023027"/>
    </source>
</evidence>
<dbReference type="Gene3D" id="3.40.50.720">
    <property type="entry name" value="NAD(P)-binding Rossmann-like Domain"/>
    <property type="match status" value="2"/>
</dbReference>
<dbReference type="RefSeq" id="WP_142079452.1">
    <property type="nucleotide sequence ID" value="NZ_VFPT01000001.1"/>
</dbReference>
<evidence type="ECO:0000313" key="8">
    <source>
        <dbReference type="Proteomes" id="UP000320582"/>
    </source>
</evidence>
<dbReference type="AlphaFoldDB" id="A0A543K9E8"/>
<dbReference type="EMBL" id="VFPT01000001">
    <property type="protein sequence ID" value="TQM91683.1"/>
    <property type="molecule type" value="Genomic_DNA"/>
</dbReference>
<dbReference type="Proteomes" id="UP000320582">
    <property type="component" value="Unassembled WGS sequence"/>
</dbReference>
<keyword evidence="2 4" id="KW-0560">Oxidoreductase</keyword>
<dbReference type="OrthoDB" id="9793626at2"/>
<evidence type="ECO:0000259" key="5">
    <source>
        <dbReference type="Pfam" id="PF00389"/>
    </source>
</evidence>
<dbReference type="Pfam" id="PF02826">
    <property type="entry name" value="2-Hacid_dh_C"/>
    <property type="match status" value="1"/>
</dbReference>
<evidence type="ECO:0000259" key="6">
    <source>
        <dbReference type="Pfam" id="PF02826"/>
    </source>
</evidence>
<dbReference type="GO" id="GO:0016616">
    <property type="term" value="F:oxidoreductase activity, acting on the CH-OH group of donors, NAD or NADP as acceptor"/>
    <property type="evidence" value="ECO:0007669"/>
    <property type="project" value="InterPro"/>
</dbReference>
<dbReference type="PANTHER" id="PTHR42789:SF1">
    <property type="entry name" value="D-ISOMER SPECIFIC 2-HYDROXYACID DEHYDROGENASE FAMILY PROTEIN (AFU_ORTHOLOGUE AFUA_6G10090)"/>
    <property type="match status" value="1"/>
</dbReference>
<dbReference type="CDD" id="cd12173">
    <property type="entry name" value="PGDH_4"/>
    <property type="match status" value="1"/>
</dbReference>
<dbReference type="InterPro" id="IPR036291">
    <property type="entry name" value="NAD(P)-bd_dom_sf"/>
</dbReference>
<accession>A0A543K9E8</accession>
<protein>
    <submittedName>
        <fullName evidence="7">(S)-sulfolactate dehydrogenase</fullName>
    </submittedName>
</protein>
<feature type="domain" description="D-isomer specific 2-hydroxyacid dehydrogenase catalytic" evidence="5">
    <location>
        <begin position="5"/>
        <end position="304"/>
    </location>
</feature>
<name>A0A543K9E8_9RHOB</name>
<dbReference type="PANTHER" id="PTHR42789">
    <property type="entry name" value="D-ISOMER SPECIFIC 2-HYDROXYACID DEHYDROGENASE FAMILY PROTEIN (AFU_ORTHOLOGUE AFUA_6G10090)"/>
    <property type="match status" value="1"/>
</dbReference>
<dbReference type="FunFam" id="3.40.50.720:FF:000203">
    <property type="entry name" value="D-3-phosphoglycerate dehydrogenase (SerA)"/>
    <property type="match status" value="1"/>
</dbReference>
<evidence type="ECO:0000256" key="2">
    <source>
        <dbReference type="ARBA" id="ARBA00023002"/>
    </source>
</evidence>
<evidence type="ECO:0000256" key="1">
    <source>
        <dbReference type="ARBA" id="ARBA00005854"/>
    </source>
</evidence>
<dbReference type="PROSITE" id="PS00671">
    <property type="entry name" value="D_2_HYDROXYACID_DH_3"/>
    <property type="match status" value="1"/>
</dbReference>
<dbReference type="SUPFAM" id="SSF52283">
    <property type="entry name" value="Formate/glycerate dehydrogenase catalytic domain-like"/>
    <property type="match status" value="1"/>
</dbReference>
<dbReference type="InterPro" id="IPR006139">
    <property type="entry name" value="D-isomer_2_OHA_DH_cat_dom"/>
</dbReference>
<dbReference type="SUPFAM" id="SSF51735">
    <property type="entry name" value="NAD(P)-binding Rossmann-fold domains"/>
    <property type="match status" value="1"/>
</dbReference>
<proteinExistence type="inferred from homology"/>
<evidence type="ECO:0000256" key="4">
    <source>
        <dbReference type="RuleBase" id="RU003719"/>
    </source>
</evidence>
<gene>
    <name evidence="7" type="ORF">BD293_0258</name>
</gene>